<evidence type="ECO:0000259" key="3">
    <source>
        <dbReference type="Pfam" id="PF23134"/>
    </source>
</evidence>
<name>A0A7E4VQT6_PANRE</name>
<evidence type="ECO:0000259" key="2">
    <source>
        <dbReference type="Pfam" id="PF06221"/>
    </source>
</evidence>
<dbReference type="InterPro" id="IPR009349">
    <property type="entry name" value="TRIP4/RQT4_C2HC5_Znf"/>
</dbReference>
<feature type="domain" description="TRIP4/RQT4 C2HC5-type zinc finger" evidence="2">
    <location>
        <begin position="25"/>
        <end position="70"/>
    </location>
</feature>
<dbReference type="Pfam" id="PF06221">
    <property type="entry name" value="zf-C2HC5"/>
    <property type="match status" value="1"/>
</dbReference>
<reference evidence="5" key="2">
    <citation type="submission" date="2020-10" db="UniProtKB">
        <authorList>
            <consortium name="WormBaseParasite"/>
        </authorList>
    </citation>
    <scope>IDENTIFICATION</scope>
</reference>
<evidence type="ECO:0000313" key="5">
    <source>
        <dbReference type="WBParaSite" id="Pan_g23850.t1"/>
    </source>
</evidence>
<dbReference type="PANTHER" id="PTHR12963">
    <property type="entry name" value="THYROID RECEPTOR INTERACTING PROTEIN RELATED"/>
    <property type="match status" value="1"/>
</dbReference>
<reference evidence="4" key="1">
    <citation type="journal article" date="2013" name="Genetics">
        <title>The draft genome and transcriptome of Panagrellus redivivus are shaped by the harsh demands of a free-living lifestyle.</title>
        <authorList>
            <person name="Srinivasan J."/>
            <person name="Dillman A.R."/>
            <person name="Macchietto M.G."/>
            <person name="Heikkinen L."/>
            <person name="Lakso M."/>
            <person name="Fracchia K.M."/>
            <person name="Antoshechkin I."/>
            <person name="Mortazavi A."/>
            <person name="Wong G."/>
            <person name="Sternberg P.W."/>
        </authorList>
    </citation>
    <scope>NUCLEOTIDE SEQUENCE [LARGE SCALE GENOMIC DNA]</scope>
    <source>
        <strain evidence="4">MT8872</strain>
    </source>
</reference>
<dbReference type="PANTHER" id="PTHR12963:SF4">
    <property type="entry name" value="ACTIVATING SIGNAL COINTEGRATOR 1"/>
    <property type="match status" value="1"/>
</dbReference>
<dbReference type="InterPro" id="IPR039128">
    <property type="entry name" value="TRIP4-like"/>
</dbReference>
<dbReference type="AlphaFoldDB" id="A0A7E4VQT6"/>
<dbReference type="GO" id="GO:0072344">
    <property type="term" value="P:rescue of stalled ribosome"/>
    <property type="evidence" value="ECO:0007669"/>
    <property type="project" value="InterPro"/>
</dbReference>
<dbReference type="WBParaSite" id="Pan_g23850.t1">
    <property type="protein sequence ID" value="Pan_g23850.t1"/>
    <property type="gene ID" value="Pan_g23850"/>
</dbReference>
<sequence length="427" mass="47319">MPPKTSSKSKPFEYNPSLDLKPGRHPCDCQARVHELVRNCLRCGRIVCRQEGSGPCFFCQTLVCTADERALIESGTKRGNELLEKLMGGSTGTGKGPSLKDAAGNIDLALAYRNKLLIADADSERRNKVNDLQSDYLNLESNPYLTRSEREAILERKAQLRQMKMERNKHFVVSFDFESGSVRQEKENALEIASDPVLQSILHESQQRMREEQSRKQTEPTSEARLQCDDFTPKYEFGANRNSAATSTKNRALPRNIDGLFGDEDFDEAYFDDIAKKGYCLALSQPLASLVVAGLRQHIPSVYDVKITGPVLVASNTESVNAQKAKVNEQRAVTRASASKGIPIPKEIPLGAILGRVVVEECLTVEEYAAEYGSEAECSLKHGYILIVSHAKPLPASIPYIPPVHELHQVNQNLIKTVNNLLGSYSV</sequence>
<dbReference type="GO" id="GO:0005634">
    <property type="term" value="C:nucleus"/>
    <property type="evidence" value="ECO:0007669"/>
    <property type="project" value="InterPro"/>
</dbReference>
<accession>A0A7E4VQT6</accession>
<dbReference type="GO" id="GO:0180022">
    <property type="term" value="C:RQC-trigger complex"/>
    <property type="evidence" value="ECO:0007669"/>
    <property type="project" value="InterPro"/>
</dbReference>
<keyword evidence="4" id="KW-1185">Reference proteome</keyword>
<feature type="region of interest" description="Disordered" evidence="1">
    <location>
        <begin position="204"/>
        <end position="226"/>
    </location>
</feature>
<protein>
    <submittedName>
        <fullName evidence="5">Zf-C2HC5 domain-containing protein</fullName>
    </submittedName>
</protein>
<dbReference type="Pfam" id="PF23134">
    <property type="entry name" value="TRIP4_3rd"/>
    <property type="match status" value="1"/>
</dbReference>
<dbReference type="GO" id="GO:0045893">
    <property type="term" value="P:positive regulation of DNA-templated transcription"/>
    <property type="evidence" value="ECO:0007669"/>
    <property type="project" value="TreeGrafter"/>
</dbReference>
<evidence type="ECO:0000256" key="1">
    <source>
        <dbReference type="SAM" id="MobiDB-lite"/>
    </source>
</evidence>
<dbReference type="InterPro" id="IPR056993">
    <property type="entry name" value="TRIP4_3rd_dom"/>
</dbReference>
<evidence type="ECO:0000313" key="4">
    <source>
        <dbReference type="Proteomes" id="UP000492821"/>
    </source>
</evidence>
<proteinExistence type="predicted"/>
<feature type="domain" description="Activating signal cointegrator 1 third" evidence="3">
    <location>
        <begin position="133"/>
        <end position="180"/>
    </location>
</feature>
<organism evidence="4 5">
    <name type="scientific">Panagrellus redivivus</name>
    <name type="common">Microworm</name>
    <dbReference type="NCBI Taxonomy" id="6233"/>
    <lineage>
        <taxon>Eukaryota</taxon>
        <taxon>Metazoa</taxon>
        <taxon>Ecdysozoa</taxon>
        <taxon>Nematoda</taxon>
        <taxon>Chromadorea</taxon>
        <taxon>Rhabditida</taxon>
        <taxon>Tylenchina</taxon>
        <taxon>Panagrolaimomorpha</taxon>
        <taxon>Panagrolaimoidea</taxon>
        <taxon>Panagrolaimidae</taxon>
        <taxon>Panagrellus</taxon>
    </lineage>
</organism>
<dbReference type="GO" id="GO:0008270">
    <property type="term" value="F:zinc ion binding"/>
    <property type="evidence" value="ECO:0007669"/>
    <property type="project" value="InterPro"/>
</dbReference>
<dbReference type="Proteomes" id="UP000492821">
    <property type="component" value="Unassembled WGS sequence"/>
</dbReference>
<feature type="compositionally biased region" description="Basic and acidic residues" evidence="1">
    <location>
        <begin position="205"/>
        <end position="218"/>
    </location>
</feature>